<organism evidence="17 18">
    <name type="scientific">Ceratodon purpureus</name>
    <name type="common">Fire moss</name>
    <name type="synonym">Dicranum purpureum</name>
    <dbReference type="NCBI Taxonomy" id="3225"/>
    <lineage>
        <taxon>Eukaryota</taxon>
        <taxon>Viridiplantae</taxon>
        <taxon>Streptophyta</taxon>
        <taxon>Embryophyta</taxon>
        <taxon>Bryophyta</taxon>
        <taxon>Bryophytina</taxon>
        <taxon>Bryopsida</taxon>
        <taxon>Dicranidae</taxon>
        <taxon>Pseudoditrichales</taxon>
        <taxon>Ditrichaceae</taxon>
        <taxon>Ceratodon</taxon>
    </lineage>
</organism>
<dbReference type="GO" id="GO:0005634">
    <property type="term" value="C:nucleus"/>
    <property type="evidence" value="ECO:0007669"/>
    <property type="project" value="UniProtKB-SubCell"/>
</dbReference>
<dbReference type="GO" id="GO:0005657">
    <property type="term" value="C:replication fork"/>
    <property type="evidence" value="ECO:0007669"/>
    <property type="project" value="TreeGrafter"/>
</dbReference>
<comment type="subcellular location">
    <subcellularLocation>
        <location evidence="3">Nucleus</location>
    </subcellularLocation>
</comment>
<evidence type="ECO:0000256" key="15">
    <source>
        <dbReference type="SAM" id="MobiDB-lite"/>
    </source>
</evidence>
<dbReference type="Pfam" id="PF00817">
    <property type="entry name" value="IMS"/>
    <property type="match status" value="1"/>
</dbReference>
<dbReference type="InterPro" id="IPR043502">
    <property type="entry name" value="DNA/RNA_pol_sf"/>
</dbReference>
<comment type="cofactor">
    <cofactor evidence="2">
        <name>Mg(2+)</name>
        <dbReference type="ChEBI" id="CHEBI:18420"/>
    </cofactor>
</comment>
<dbReference type="GO" id="GO:0042276">
    <property type="term" value="P:error-prone translesion synthesis"/>
    <property type="evidence" value="ECO:0007669"/>
    <property type="project" value="TreeGrafter"/>
</dbReference>
<evidence type="ECO:0000256" key="9">
    <source>
        <dbReference type="ARBA" id="ARBA00022763"/>
    </source>
</evidence>
<dbReference type="InterPro" id="IPR036775">
    <property type="entry name" value="DNA_pol_Y-fam_lit_finger_sf"/>
</dbReference>
<dbReference type="InterPro" id="IPR043128">
    <property type="entry name" value="Rev_trsase/Diguanyl_cyclase"/>
</dbReference>
<keyword evidence="12" id="KW-0539">Nucleus</keyword>
<comment type="caution">
    <text evidence="17">The sequence shown here is derived from an EMBL/GenBank/DDBJ whole genome shotgun (WGS) entry which is preliminary data.</text>
</comment>
<evidence type="ECO:0000256" key="10">
    <source>
        <dbReference type="ARBA" id="ARBA00022842"/>
    </source>
</evidence>
<dbReference type="Gene3D" id="3.40.1170.60">
    <property type="match status" value="1"/>
</dbReference>
<evidence type="ECO:0000256" key="14">
    <source>
        <dbReference type="ARBA" id="ARBA00049244"/>
    </source>
</evidence>
<feature type="compositionally biased region" description="Low complexity" evidence="15">
    <location>
        <begin position="461"/>
        <end position="476"/>
    </location>
</feature>
<dbReference type="Proteomes" id="UP000822688">
    <property type="component" value="Chromosome 3"/>
</dbReference>
<feature type="domain" description="UmuC" evidence="16">
    <location>
        <begin position="14"/>
        <end position="251"/>
    </location>
</feature>
<feature type="compositionally biased region" description="Basic and acidic residues" evidence="15">
    <location>
        <begin position="477"/>
        <end position="493"/>
    </location>
</feature>
<evidence type="ECO:0000256" key="13">
    <source>
        <dbReference type="ARBA" id="ARBA00044975"/>
    </source>
</evidence>
<name>A0A8T0II37_CERPU</name>
<feature type="region of interest" description="Disordered" evidence="15">
    <location>
        <begin position="461"/>
        <end position="507"/>
    </location>
</feature>
<keyword evidence="6" id="KW-0808">Transferase</keyword>
<keyword evidence="9" id="KW-0227">DNA damage</keyword>
<evidence type="ECO:0000256" key="7">
    <source>
        <dbReference type="ARBA" id="ARBA00022695"/>
    </source>
</evidence>
<gene>
    <name evidence="17" type="ORF">KC19_3G135100</name>
</gene>
<proteinExistence type="inferred from homology"/>
<dbReference type="InterPro" id="IPR017961">
    <property type="entry name" value="DNA_pol_Y-fam_little_finger"/>
</dbReference>
<evidence type="ECO:0000259" key="16">
    <source>
        <dbReference type="PROSITE" id="PS50173"/>
    </source>
</evidence>
<evidence type="ECO:0000313" key="17">
    <source>
        <dbReference type="EMBL" id="KAG0583430.1"/>
    </source>
</evidence>
<evidence type="ECO:0000256" key="2">
    <source>
        <dbReference type="ARBA" id="ARBA00001946"/>
    </source>
</evidence>
<dbReference type="PANTHER" id="PTHR45873:SF1">
    <property type="entry name" value="DNA POLYMERASE ETA"/>
    <property type="match status" value="1"/>
</dbReference>
<dbReference type="GO" id="GO:0003887">
    <property type="term" value="F:DNA-directed DNA polymerase activity"/>
    <property type="evidence" value="ECO:0007669"/>
    <property type="project" value="UniProtKB-EC"/>
</dbReference>
<evidence type="ECO:0000313" key="18">
    <source>
        <dbReference type="Proteomes" id="UP000822688"/>
    </source>
</evidence>
<comment type="similarity">
    <text evidence="4">Belongs to the DNA polymerase type-Y family.</text>
</comment>
<dbReference type="InterPro" id="IPR001126">
    <property type="entry name" value="UmuC"/>
</dbReference>
<dbReference type="Gene3D" id="3.30.1490.100">
    <property type="entry name" value="DNA polymerase, Y-family, little finger domain"/>
    <property type="match status" value="1"/>
</dbReference>
<dbReference type="PANTHER" id="PTHR45873">
    <property type="entry name" value="DNA POLYMERASE ETA"/>
    <property type="match status" value="1"/>
</dbReference>
<dbReference type="EMBL" id="CM026423">
    <property type="protein sequence ID" value="KAG0583431.1"/>
    <property type="molecule type" value="Genomic_DNA"/>
</dbReference>
<dbReference type="PROSITE" id="PS50173">
    <property type="entry name" value="UMUC"/>
    <property type="match status" value="1"/>
</dbReference>
<dbReference type="SUPFAM" id="SSF100879">
    <property type="entry name" value="Lesion bypass DNA polymerase (Y-family), little finger domain"/>
    <property type="match status" value="1"/>
</dbReference>
<evidence type="ECO:0000256" key="3">
    <source>
        <dbReference type="ARBA" id="ARBA00004123"/>
    </source>
</evidence>
<accession>A0A8T0II37</accession>
<evidence type="ECO:0000256" key="5">
    <source>
        <dbReference type="ARBA" id="ARBA00012417"/>
    </source>
</evidence>
<dbReference type="InterPro" id="IPR052230">
    <property type="entry name" value="DNA_polymerase_eta"/>
</dbReference>
<keyword evidence="18" id="KW-1185">Reference proteome</keyword>
<evidence type="ECO:0000256" key="6">
    <source>
        <dbReference type="ARBA" id="ARBA00022679"/>
    </source>
</evidence>
<protein>
    <recommendedName>
        <fullName evidence="13">DNA polymerase eta</fullName>
        <ecNumber evidence="5">2.7.7.7</ecNumber>
    </recommendedName>
</protein>
<dbReference type="PIRSF" id="PIRSF036603">
    <property type="entry name" value="DPol_eta"/>
    <property type="match status" value="1"/>
</dbReference>
<dbReference type="Pfam" id="PF11799">
    <property type="entry name" value="IMS_C"/>
    <property type="match status" value="1"/>
</dbReference>
<evidence type="ECO:0000256" key="11">
    <source>
        <dbReference type="ARBA" id="ARBA00023204"/>
    </source>
</evidence>
<evidence type="ECO:0000256" key="4">
    <source>
        <dbReference type="ARBA" id="ARBA00010945"/>
    </source>
</evidence>
<dbReference type="GO" id="GO:0009411">
    <property type="term" value="P:response to UV"/>
    <property type="evidence" value="ECO:0007669"/>
    <property type="project" value="UniProtKB-ARBA"/>
</dbReference>
<dbReference type="GO" id="GO:0046872">
    <property type="term" value="F:metal ion binding"/>
    <property type="evidence" value="ECO:0007669"/>
    <property type="project" value="UniProtKB-KW"/>
</dbReference>
<dbReference type="Pfam" id="PF21704">
    <property type="entry name" value="POLH-Rev1_HhH"/>
    <property type="match status" value="1"/>
</dbReference>
<dbReference type="Gene3D" id="3.30.70.270">
    <property type="match status" value="1"/>
</dbReference>
<reference evidence="17" key="1">
    <citation type="submission" date="2020-06" db="EMBL/GenBank/DDBJ databases">
        <title>WGS assembly of Ceratodon purpureus strain R40.</title>
        <authorList>
            <person name="Carey S.B."/>
            <person name="Jenkins J."/>
            <person name="Shu S."/>
            <person name="Lovell J.T."/>
            <person name="Sreedasyam A."/>
            <person name="Maumus F."/>
            <person name="Tiley G.P."/>
            <person name="Fernandez-Pozo N."/>
            <person name="Barry K."/>
            <person name="Chen C."/>
            <person name="Wang M."/>
            <person name="Lipzen A."/>
            <person name="Daum C."/>
            <person name="Saski C.A."/>
            <person name="Payton A.C."/>
            <person name="Mcbreen J.C."/>
            <person name="Conrad R.E."/>
            <person name="Kollar L.M."/>
            <person name="Olsson S."/>
            <person name="Huttunen S."/>
            <person name="Landis J.B."/>
            <person name="Wickett N.J."/>
            <person name="Johnson M.G."/>
            <person name="Rensing S.A."/>
            <person name="Grimwood J."/>
            <person name="Schmutz J."/>
            <person name="Mcdaniel S.F."/>
        </authorList>
    </citation>
    <scope>NUCLEOTIDE SEQUENCE</scope>
    <source>
        <strain evidence="17">R40</strain>
    </source>
</reference>
<dbReference type="EMBL" id="CM026423">
    <property type="protein sequence ID" value="KAG0583430.1"/>
    <property type="molecule type" value="Genomic_DNA"/>
</dbReference>
<dbReference type="FunFam" id="1.10.150.20:FF:000014">
    <property type="entry name" value="Polymerase (DNA directed), eta"/>
    <property type="match status" value="1"/>
</dbReference>
<sequence length="768" mass="83455">MPIARPDSGETRVIAHLDLDCFYVQVEQRKRPELRGKPVAVVQFNPWKGGGLIAVSYEARKCGVLRCMRGDDAKKVCPDIELVQVPMAHGHADVSIYRDAGTEVYEVLSRAGVCERASIDEVYLDLTEAAAARLLKNPPKFESLPEEALKTHILGLPQEGENAMTVGEWLCQSDSPRCDALLACGAVIVAELRTAVLAETQFTCSAGIGHNKMLAKVTSAMHKPAQQTVIPASYVPALLATLPLKKIGHLGGKLGKSLVEDLGVKTPSDLLQFSQLKLQELYGVNTGTWLWNIARGKNGDQVKTGVLAKSHSAGKTFAGRTALTSMDSLMHWIGEMCEELQEKLDSDLETHNRKAKLLVFHATVHLRGGPQPTKKFPSKSCPIRYGKEKLLADARILFERGLRDFYPANRSLSPVKGSSSNKCDWAVTAISIGAGGMMTIPTGVNPITSFFAAPSRSSLQKPSLSLSPPASPVSAPDLERGQHRVEHCERTEESEMGSSSRVSSSNDLEGMATSFRNGIENDEGSGVFKLGSLVEPASCRNLFLSDDLGNSDADVNCTPTFGSIGSPVRQRSHLQIRLEGGNPVLDACTRSDGNASPCEDLEPTVIQCSPVEDSLPAISNSESFYNNTCSVANIDSQQVDSKPEVSFTSDATIERETDQKATRVVQPRLGFLPSKAFAETPSHAPGTAKSTAALKLKDLWQRNLATQTQSGLKRASNNWEYKQDEIDDEVLAQLPVEIQKEIRDSLKLNRPVRPAKRPSINNFFLSSK</sequence>
<evidence type="ECO:0000256" key="12">
    <source>
        <dbReference type="ARBA" id="ARBA00023242"/>
    </source>
</evidence>
<dbReference type="AlphaFoldDB" id="A0A8T0II37"/>
<dbReference type="FunFam" id="3.40.1170.60:FF:000003">
    <property type="entry name" value="DNA polymerase eta"/>
    <property type="match status" value="1"/>
</dbReference>
<dbReference type="SUPFAM" id="SSF56672">
    <property type="entry name" value="DNA/RNA polymerases"/>
    <property type="match status" value="1"/>
</dbReference>
<dbReference type="GO" id="GO:0006281">
    <property type="term" value="P:DNA repair"/>
    <property type="evidence" value="ECO:0007669"/>
    <property type="project" value="UniProtKB-KW"/>
</dbReference>
<comment type="cofactor">
    <cofactor evidence="1">
        <name>Mn(2+)</name>
        <dbReference type="ChEBI" id="CHEBI:29035"/>
    </cofactor>
</comment>
<dbReference type="EMBL" id="CM026423">
    <property type="protein sequence ID" value="KAG0583429.1"/>
    <property type="molecule type" value="Genomic_DNA"/>
</dbReference>
<keyword evidence="7" id="KW-0548">Nucleotidyltransferase</keyword>
<keyword evidence="8" id="KW-0479">Metal-binding</keyword>
<dbReference type="FunFam" id="3.30.70.270:FF:000029">
    <property type="entry name" value="DNA polymerase eta"/>
    <property type="match status" value="1"/>
</dbReference>
<evidence type="ECO:0000256" key="8">
    <source>
        <dbReference type="ARBA" id="ARBA00022723"/>
    </source>
</evidence>
<dbReference type="GO" id="GO:0003684">
    <property type="term" value="F:damaged DNA binding"/>
    <property type="evidence" value="ECO:0007669"/>
    <property type="project" value="InterPro"/>
</dbReference>
<dbReference type="GO" id="GO:0035861">
    <property type="term" value="C:site of double-strand break"/>
    <property type="evidence" value="ECO:0007669"/>
    <property type="project" value="TreeGrafter"/>
</dbReference>
<dbReference type="Gene3D" id="1.10.150.20">
    <property type="entry name" value="5' to 3' exonuclease, C-terminal subdomain"/>
    <property type="match status" value="1"/>
</dbReference>
<keyword evidence="10" id="KW-0460">Magnesium</keyword>
<dbReference type="EC" id="2.7.7.7" evidence="5"/>
<feature type="compositionally biased region" description="Low complexity" evidence="15">
    <location>
        <begin position="496"/>
        <end position="505"/>
    </location>
</feature>
<comment type="catalytic activity">
    <reaction evidence="14">
        <text>DNA(n) + a 2'-deoxyribonucleoside 5'-triphosphate = DNA(n+1) + diphosphate</text>
        <dbReference type="Rhea" id="RHEA:22508"/>
        <dbReference type="Rhea" id="RHEA-COMP:17339"/>
        <dbReference type="Rhea" id="RHEA-COMP:17340"/>
        <dbReference type="ChEBI" id="CHEBI:33019"/>
        <dbReference type="ChEBI" id="CHEBI:61560"/>
        <dbReference type="ChEBI" id="CHEBI:173112"/>
        <dbReference type="EC" id="2.7.7.7"/>
    </reaction>
</comment>
<evidence type="ECO:0000256" key="1">
    <source>
        <dbReference type="ARBA" id="ARBA00001936"/>
    </source>
</evidence>
<keyword evidence="11" id="KW-0234">DNA repair</keyword>